<name>A0A9Q9X3X4_CYPCA</name>
<accession>A0A9Q9X3X4</accession>
<organism evidence="2">
    <name type="scientific">Cyprinus carpio</name>
    <name type="common">Common carp</name>
    <dbReference type="NCBI Taxonomy" id="7962"/>
    <lineage>
        <taxon>Eukaryota</taxon>
        <taxon>Metazoa</taxon>
        <taxon>Chordata</taxon>
        <taxon>Craniata</taxon>
        <taxon>Vertebrata</taxon>
        <taxon>Euteleostomi</taxon>
        <taxon>Actinopterygii</taxon>
        <taxon>Neopterygii</taxon>
        <taxon>Teleostei</taxon>
        <taxon>Ostariophysi</taxon>
        <taxon>Cypriniformes</taxon>
        <taxon>Cyprinidae</taxon>
        <taxon>Cyprininae</taxon>
        <taxon>Cyprinus</taxon>
    </lineage>
</organism>
<protein>
    <submittedName>
        <fullName evidence="2">Uncharacterized protein LOC122139720</fullName>
    </submittedName>
</protein>
<sequence>MEIATRFSALAPKRSPLCGVGVRVLRDRRKNSTGLCHAKLSVLDRGQLLSPRGPPRHHRTELEGRDPLVFGKHPVPIQNQPAARSRVKSAERAPVPNFSAERIPVPESSTERAPDPMSSPRRAPVSKSRATVPELGLQRASEADILPMDFLFIFWVGGISRGPSVEAGPSAELCYDLLNCLLCHGFLNSLLHHDFLNCLLHHGPQKLPAPPWSPEFLAPPWLPSLPDLPWRLKLPDLPWVPECPWTHLPGGGSNIRLCSCLVLCSPPPCAP</sequence>
<dbReference type="GeneID" id="122139720"/>
<evidence type="ECO:0000313" key="2">
    <source>
        <dbReference type="RefSeq" id="XP_042594769.1"/>
    </source>
</evidence>
<dbReference type="Proteomes" id="UP001155660">
    <property type="component" value="Chromosome B15"/>
</dbReference>
<gene>
    <name evidence="2" type="primary">LOC122139720</name>
</gene>
<feature type="region of interest" description="Disordered" evidence="1">
    <location>
        <begin position="67"/>
        <end position="130"/>
    </location>
</feature>
<dbReference type="RefSeq" id="XP_042594769.1">
    <property type="nucleotide sequence ID" value="XM_042738835.1"/>
</dbReference>
<dbReference type="KEGG" id="ccar:122139720"/>
<reference evidence="2" key="1">
    <citation type="submission" date="2025-08" db="UniProtKB">
        <authorList>
            <consortium name="RefSeq"/>
        </authorList>
    </citation>
    <scope>IDENTIFICATION</scope>
    <source>
        <tissue evidence="2">Muscle</tissue>
    </source>
</reference>
<evidence type="ECO:0000256" key="1">
    <source>
        <dbReference type="SAM" id="MobiDB-lite"/>
    </source>
</evidence>
<proteinExistence type="predicted"/>
<dbReference type="AlphaFoldDB" id="A0A9Q9X3X4"/>